<name>A0A1G9XWW7_9PSEU</name>
<proteinExistence type="predicted"/>
<dbReference type="AlphaFoldDB" id="A0A1G9XWW7"/>
<evidence type="ECO:0000313" key="2">
    <source>
        <dbReference type="Proteomes" id="UP000199682"/>
    </source>
</evidence>
<sequence>MNSGHARSRCRHWDRLKLHVLMDRAATLSAVNLRHRPGCGVEQGRHRTQSGSSGVVGTWRFHAIPRAARDPPADVGSRRATLWPGQRRRSTRRTRDGAAHCSCGGAAKFLRECRCRVRRALRYRRRPSPVNWRRGSDGCRLERTIWCVAARRSSCHQEWLQRSVVEATAGVGAGQMPTRWVLLLSPSQGVTLAVHGGGPVVHMADCGSRHRFVVFPAA</sequence>
<organism evidence="1 2">
    <name type="scientific">Lentzea albidocapillata subsp. violacea</name>
    <dbReference type="NCBI Taxonomy" id="128104"/>
    <lineage>
        <taxon>Bacteria</taxon>
        <taxon>Bacillati</taxon>
        <taxon>Actinomycetota</taxon>
        <taxon>Actinomycetes</taxon>
        <taxon>Pseudonocardiales</taxon>
        <taxon>Pseudonocardiaceae</taxon>
        <taxon>Lentzea</taxon>
    </lineage>
</organism>
<dbReference type="EMBL" id="FNET01000031">
    <property type="protein sequence ID" value="SDN00966.1"/>
    <property type="molecule type" value="Genomic_DNA"/>
</dbReference>
<dbReference type="Proteomes" id="UP000199682">
    <property type="component" value="Unassembled WGS sequence"/>
</dbReference>
<evidence type="ECO:0000313" key="1">
    <source>
        <dbReference type="EMBL" id="SDN00966.1"/>
    </source>
</evidence>
<gene>
    <name evidence="1" type="ORF">SAMN04488074_13164</name>
</gene>
<protein>
    <submittedName>
        <fullName evidence="1">Uncharacterized protein</fullName>
    </submittedName>
</protein>
<reference evidence="2" key="1">
    <citation type="submission" date="2016-10" db="EMBL/GenBank/DDBJ databases">
        <authorList>
            <person name="Varghese N."/>
            <person name="Submissions S."/>
        </authorList>
    </citation>
    <scope>NUCLEOTIDE SEQUENCE [LARGE SCALE GENOMIC DNA]</scope>
    <source>
        <strain evidence="2">DSM 44796</strain>
    </source>
</reference>
<accession>A0A1G9XWW7</accession>